<protein>
    <submittedName>
        <fullName evidence="3">Uncharacterized protein LOC110013107</fullName>
    </submittedName>
</protein>
<dbReference type="OrthoDB" id="665451at2759"/>
<reference evidence="3" key="1">
    <citation type="submission" date="2025-08" db="UniProtKB">
        <authorList>
            <consortium name="RefSeq"/>
        </authorList>
    </citation>
    <scope>IDENTIFICATION</scope>
</reference>
<keyword evidence="1" id="KW-1133">Transmembrane helix</keyword>
<sequence length="246" mass="27944">MGAWKKDYLDLVLVPCGLLLMFGYHLFLLYRYLKCPQTTIIGYENHNKRAWVERMFQVELKDRGPAISVISSNITAATALSSISLVLSSLIGAWIGSSTANIFTSSYIYGSRTPSIVYIKYIALLSCFLVAFTCFVQTARHFVHANFLISMPNNDIPVSSIEREVIKGSNFWLIGLRSLCFAITLLLWIFGPIPMFVCSVIMVGMLINLDRNTTPLHRYEPVGRREFQMKIDQKKEAVNRVVEQQN</sequence>
<feature type="transmembrane region" description="Helical" evidence="1">
    <location>
        <begin position="181"/>
        <end position="209"/>
    </location>
</feature>
<accession>A0A8M8VDP2</accession>
<gene>
    <name evidence="3" type="primary">LOC110013107</name>
</gene>
<dbReference type="Gramene" id="SIN_1019466.t">
    <property type="protein sequence ID" value="SIN_1019466.t"/>
    <property type="gene ID" value="SIN_1019466"/>
</dbReference>
<feature type="transmembrane region" description="Helical" evidence="1">
    <location>
        <begin position="12"/>
        <end position="33"/>
    </location>
</feature>
<dbReference type="GeneID" id="110013107"/>
<organism evidence="2 3">
    <name type="scientific">Sesamum indicum</name>
    <name type="common">Oriental sesame</name>
    <name type="synonym">Sesamum orientale</name>
    <dbReference type="NCBI Taxonomy" id="4182"/>
    <lineage>
        <taxon>Eukaryota</taxon>
        <taxon>Viridiplantae</taxon>
        <taxon>Streptophyta</taxon>
        <taxon>Embryophyta</taxon>
        <taxon>Tracheophyta</taxon>
        <taxon>Spermatophyta</taxon>
        <taxon>Magnoliopsida</taxon>
        <taxon>eudicotyledons</taxon>
        <taxon>Gunneridae</taxon>
        <taxon>Pentapetalae</taxon>
        <taxon>asterids</taxon>
        <taxon>lamiids</taxon>
        <taxon>Lamiales</taxon>
        <taxon>Pedaliaceae</taxon>
        <taxon>Sesamum</taxon>
    </lineage>
</organism>
<feature type="transmembrane region" description="Helical" evidence="1">
    <location>
        <begin position="121"/>
        <end position="143"/>
    </location>
</feature>
<dbReference type="Pfam" id="PF04654">
    <property type="entry name" value="DUF599"/>
    <property type="match status" value="1"/>
</dbReference>
<dbReference type="Proteomes" id="UP000504604">
    <property type="component" value="Linkage group LG14"/>
</dbReference>
<proteinExistence type="predicted"/>
<keyword evidence="1" id="KW-0472">Membrane</keyword>
<name>A0A8M8VDP2_SESIN</name>
<dbReference type="AlphaFoldDB" id="A0A8M8VDP2"/>
<feature type="transmembrane region" description="Helical" evidence="1">
    <location>
        <begin position="64"/>
        <end position="85"/>
    </location>
</feature>
<dbReference type="RefSeq" id="XP_020554409.1">
    <property type="nucleotide sequence ID" value="XM_020698750.1"/>
</dbReference>
<dbReference type="KEGG" id="sind:110013107"/>
<dbReference type="InterPro" id="IPR006747">
    <property type="entry name" value="DUF599"/>
</dbReference>
<evidence type="ECO:0000313" key="3">
    <source>
        <dbReference type="RefSeq" id="XP_020554409.1"/>
    </source>
</evidence>
<keyword evidence="1" id="KW-0812">Transmembrane</keyword>
<evidence type="ECO:0000256" key="1">
    <source>
        <dbReference type="SAM" id="Phobius"/>
    </source>
</evidence>
<keyword evidence="2" id="KW-1185">Reference proteome</keyword>
<dbReference type="PANTHER" id="PTHR31168">
    <property type="entry name" value="OS02G0292800 PROTEIN"/>
    <property type="match status" value="1"/>
</dbReference>
<evidence type="ECO:0000313" key="2">
    <source>
        <dbReference type="Proteomes" id="UP000504604"/>
    </source>
</evidence>
<dbReference type="PANTHER" id="PTHR31168:SF30">
    <property type="entry name" value="DUF599 DOMAIN-CONTAINING PROTEIN"/>
    <property type="match status" value="1"/>
</dbReference>